<dbReference type="EnsemblPlants" id="MELO3C019393.2.1">
    <property type="protein sequence ID" value="MELO3C019393.2.1"/>
    <property type="gene ID" value="MELO3C019393.2"/>
</dbReference>
<sequence length="124" mass="14349">MASENIVTILTIFTVFQRLLVLLMMLDKLLNENVEIVNVIRDAIECANDQLRTIAEWPKLAMQDEDATRLEVIRQLRVIPELSGLDRARCLRKLMQNLADMKAFLVVPEEMKMDYCKVILQDDA</sequence>
<name>A0A9I9DJS3_CUCME</name>
<accession>A0A9I9DJS3</accession>
<reference evidence="1" key="1">
    <citation type="submission" date="2023-03" db="UniProtKB">
        <authorList>
            <consortium name="EnsemblPlants"/>
        </authorList>
    </citation>
    <scope>IDENTIFICATION</scope>
</reference>
<dbReference type="Gramene" id="MELO3C019393.2.1">
    <property type="protein sequence ID" value="MELO3C019393.2.1"/>
    <property type="gene ID" value="MELO3C019393.2"/>
</dbReference>
<protein>
    <recommendedName>
        <fullName evidence="2">Retrotransposon protein</fullName>
    </recommendedName>
</protein>
<evidence type="ECO:0000313" key="1">
    <source>
        <dbReference type="EnsemblPlants" id="MELO3C019393.2.1"/>
    </source>
</evidence>
<evidence type="ECO:0008006" key="2">
    <source>
        <dbReference type="Google" id="ProtNLM"/>
    </source>
</evidence>
<proteinExistence type="predicted"/>
<dbReference type="AlphaFoldDB" id="A0A9I9DJS3"/>
<organism evidence="1">
    <name type="scientific">Cucumis melo</name>
    <name type="common">Muskmelon</name>
    <dbReference type="NCBI Taxonomy" id="3656"/>
    <lineage>
        <taxon>Eukaryota</taxon>
        <taxon>Viridiplantae</taxon>
        <taxon>Streptophyta</taxon>
        <taxon>Embryophyta</taxon>
        <taxon>Tracheophyta</taxon>
        <taxon>Spermatophyta</taxon>
        <taxon>Magnoliopsida</taxon>
        <taxon>eudicotyledons</taxon>
        <taxon>Gunneridae</taxon>
        <taxon>Pentapetalae</taxon>
        <taxon>rosids</taxon>
        <taxon>fabids</taxon>
        <taxon>Cucurbitales</taxon>
        <taxon>Cucurbitaceae</taxon>
        <taxon>Benincaseae</taxon>
        <taxon>Cucumis</taxon>
    </lineage>
</organism>